<dbReference type="PANTHER" id="PTHR30349">
    <property type="entry name" value="PHAGE INTEGRASE-RELATED"/>
    <property type="match status" value="1"/>
</dbReference>
<sequence>MAVIQERKTKDGKIKYRVLVRMKGCPPQSATFTRKTDAKKWAQDTESAIRDGRHFKTAEAKKHTLGELIDRYLRDVLPHKSSIMSKQKVQYEWWKEQLGYSLLSDLTPALVTEYRDKLLRTPTPTGDQRSPATVNRYMAALSHALNVAVKEWGWIEDSPMRKISKLRESKGVVRYLDDDERERLLKACQKSDNKQLYTVVVLALSTGARKMEILGLTWKDVDLNAGVIRLTKTKNGECRVLPLRGHAKELVVELSKVRRLDTALLFPGNNPKSPMEIRKPWVAALEQASIEDFRFHDLRHTAASYLAMNGATLAEIAEVLGHKTLAMVKRYSHLSEAHTAGVVERMNEKIFGEG</sequence>
<evidence type="ECO:0000256" key="2">
    <source>
        <dbReference type="ARBA" id="ARBA00022908"/>
    </source>
</evidence>
<dbReference type="CDD" id="cd00796">
    <property type="entry name" value="INT_Rci_Hp1_C"/>
    <property type="match status" value="1"/>
</dbReference>
<proteinExistence type="inferred from homology"/>
<dbReference type="InterPro" id="IPR044068">
    <property type="entry name" value="CB"/>
</dbReference>
<dbReference type="PROSITE" id="PS51898">
    <property type="entry name" value="TYR_RECOMBINASE"/>
    <property type="match status" value="1"/>
</dbReference>
<organism evidence="8 9">
    <name type="scientific">Desulfuromonas versatilis</name>
    <dbReference type="NCBI Taxonomy" id="2802975"/>
    <lineage>
        <taxon>Bacteria</taxon>
        <taxon>Pseudomonadati</taxon>
        <taxon>Thermodesulfobacteriota</taxon>
        <taxon>Desulfuromonadia</taxon>
        <taxon>Desulfuromonadales</taxon>
        <taxon>Desulfuromonadaceae</taxon>
        <taxon>Desulfuromonas</taxon>
    </lineage>
</organism>
<dbReference type="InterPro" id="IPR050090">
    <property type="entry name" value="Tyrosine_recombinase_XerCD"/>
</dbReference>
<name>A0ABN6DS82_9BACT</name>
<dbReference type="InterPro" id="IPR002104">
    <property type="entry name" value="Integrase_catalytic"/>
</dbReference>
<dbReference type="Proteomes" id="UP001319827">
    <property type="component" value="Chromosome"/>
</dbReference>
<dbReference type="Gene3D" id="1.10.150.130">
    <property type="match status" value="1"/>
</dbReference>
<dbReference type="SUPFAM" id="SSF56349">
    <property type="entry name" value="DNA breaking-rejoining enzymes"/>
    <property type="match status" value="1"/>
</dbReference>
<evidence type="ECO:0000259" key="7">
    <source>
        <dbReference type="PROSITE" id="PS51900"/>
    </source>
</evidence>
<feature type="domain" description="Core-binding (CB)" evidence="7">
    <location>
        <begin position="63"/>
        <end position="149"/>
    </location>
</feature>
<dbReference type="RefSeq" id="WP_221250547.1">
    <property type="nucleotide sequence ID" value="NZ_AP024355.1"/>
</dbReference>
<protein>
    <submittedName>
        <fullName evidence="8">Integrase</fullName>
    </submittedName>
</protein>
<dbReference type="InterPro" id="IPR011010">
    <property type="entry name" value="DNA_brk_join_enz"/>
</dbReference>
<feature type="domain" description="Tyr recombinase" evidence="6">
    <location>
        <begin position="171"/>
        <end position="344"/>
    </location>
</feature>
<evidence type="ECO:0000256" key="3">
    <source>
        <dbReference type="ARBA" id="ARBA00023125"/>
    </source>
</evidence>
<reference evidence="8 9" key="1">
    <citation type="journal article" date="2016" name="C (Basel)">
        <title>Selective Growth of and Electricity Production by Marine Exoelectrogenic Bacteria in Self-Aggregated Hydrogel of Microbially Reduced Graphene Oxide.</title>
        <authorList>
            <person name="Yoshida N."/>
            <person name="Goto Y."/>
            <person name="Miyata Y."/>
        </authorList>
    </citation>
    <scope>NUCLEOTIDE SEQUENCE [LARGE SCALE GENOMIC DNA]</scope>
    <source>
        <strain evidence="8 9">NIT-T3</strain>
    </source>
</reference>
<dbReference type="PANTHER" id="PTHR30349:SF64">
    <property type="entry name" value="PROPHAGE INTEGRASE INTD-RELATED"/>
    <property type="match status" value="1"/>
</dbReference>
<keyword evidence="3 5" id="KW-0238">DNA-binding</keyword>
<keyword evidence="4" id="KW-0233">DNA recombination</keyword>
<reference evidence="8 9" key="2">
    <citation type="journal article" date="2021" name="Int. J. Syst. Evol. Microbiol.">
        <title>Isolation and Polyphasic Characterization of Desulfuromonas versatilis sp. Nov., an Electrogenic Bacteria Capable of Versatile Metabolism Isolated from a Graphene Oxide-Reducing Enrichment Culture.</title>
        <authorList>
            <person name="Xie L."/>
            <person name="Yoshida N."/>
            <person name="Ishii S."/>
            <person name="Meng L."/>
        </authorList>
    </citation>
    <scope>NUCLEOTIDE SEQUENCE [LARGE SCALE GENOMIC DNA]</scope>
    <source>
        <strain evidence="8 9">NIT-T3</strain>
    </source>
</reference>
<evidence type="ECO:0000313" key="8">
    <source>
        <dbReference type="EMBL" id="BCR03068.1"/>
    </source>
</evidence>
<keyword evidence="9" id="KW-1185">Reference proteome</keyword>
<dbReference type="InterPro" id="IPR013762">
    <property type="entry name" value="Integrase-like_cat_sf"/>
</dbReference>
<evidence type="ECO:0000256" key="4">
    <source>
        <dbReference type="ARBA" id="ARBA00023172"/>
    </source>
</evidence>
<keyword evidence="2" id="KW-0229">DNA integration</keyword>
<evidence type="ECO:0000313" key="9">
    <source>
        <dbReference type="Proteomes" id="UP001319827"/>
    </source>
</evidence>
<dbReference type="Gene3D" id="1.10.443.10">
    <property type="entry name" value="Intergrase catalytic core"/>
    <property type="match status" value="1"/>
</dbReference>
<dbReference type="InterPro" id="IPR010998">
    <property type="entry name" value="Integrase_recombinase_N"/>
</dbReference>
<dbReference type="PROSITE" id="PS51900">
    <property type="entry name" value="CB"/>
    <property type="match status" value="1"/>
</dbReference>
<dbReference type="Pfam" id="PF00589">
    <property type="entry name" value="Phage_integrase"/>
    <property type="match status" value="1"/>
</dbReference>
<evidence type="ECO:0000259" key="6">
    <source>
        <dbReference type="PROSITE" id="PS51898"/>
    </source>
</evidence>
<evidence type="ECO:0000256" key="5">
    <source>
        <dbReference type="PROSITE-ProRule" id="PRU01248"/>
    </source>
</evidence>
<accession>A0ABN6DS82</accession>
<evidence type="ECO:0000256" key="1">
    <source>
        <dbReference type="ARBA" id="ARBA00008857"/>
    </source>
</evidence>
<gene>
    <name evidence="8" type="ORF">DESUT3_01370</name>
</gene>
<dbReference type="EMBL" id="AP024355">
    <property type="protein sequence ID" value="BCR03068.1"/>
    <property type="molecule type" value="Genomic_DNA"/>
</dbReference>
<comment type="similarity">
    <text evidence="1">Belongs to the 'phage' integrase family.</text>
</comment>